<accession>A0A0G9HBP7</accession>
<protein>
    <submittedName>
        <fullName evidence="1">Uncharacterized protein</fullName>
    </submittedName>
</protein>
<evidence type="ECO:0000313" key="2">
    <source>
        <dbReference type="Proteomes" id="UP000182987"/>
    </source>
</evidence>
<dbReference type="STRING" id="1440763.BJI69_17540"/>
<organism evidence="1 2">
    <name type="scientific">Luteibacter rhizovicinus DSM 16549</name>
    <dbReference type="NCBI Taxonomy" id="1440763"/>
    <lineage>
        <taxon>Bacteria</taxon>
        <taxon>Pseudomonadati</taxon>
        <taxon>Pseudomonadota</taxon>
        <taxon>Gammaproteobacteria</taxon>
        <taxon>Lysobacterales</taxon>
        <taxon>Rhodanobacteraceae</taxon>
        <taxon>Luteibacter</taxon>
    </lineage>
</organism>
<evidence type="ECO:0000313" key="1">
    <source>
        <dbReference type="EMBL" id="APG05524.1"/>
    </source>
</evidence>
<dbReference type="Proteomes" id="UP000182987">
    <property type="component" value="Chromosome"/>
</dbReference>
<dbReference type="RefSeq" id="WP_046967776.1">
    <property type="nucleotide sequence ID" value="NZ_CP017480.1"/>
</dbReference>
<dbReference type="KEGG" id="lrz:BJI69_17540"/>
<proteinExistence type="predicted"/>
<name>A0A0G9HBP7_9GAMM</name>
<keyword evidence="2" id="KW-1185">Reference proteome</keyword>
<dbReference type="AlphaFoldDB" id="A0A0G9HBP7"/>
<gene>
    <name evidence="1" type="ORF">BJI69_17540</name>
</gene>
<reference evidence="2" key="1">
    <citation type="submission" date="2016-09" db="EMBL/GenBank/DDBJ databases">
        <authorList>
            <person name="Lysoe E."/>
        </authorList>
    </citation>
    <scope>NUCLEOTIDE SEQUENCE [LARGE SCALE GENOMIC DNA]</scope>
    <source>
        <strain evidence="2">LJ96T</strain>
    </source>
</reference>
<sequence>MKIVFVGLVLIAAAVSANATGTGTRTDLNHGRSNAPVCPDGQVAQFVGVINGKATWRCVPA</sequence>
<dbReference type="OrthoDB" id="5959452at2"/>
<dbReference type="EMBL" id="CP017480">
    <property type="protein sequence ID" value="APG05524.1"/>
    <property type="molecule type" value="Genomic_DNA"/>
</dbReference>
<dbReference type="PATRIC" id="fig|1440763.5.peg.2097"/>